<feature type="region of interest" description="Disordered" evidence="3">
    <location>
        <begin position="18"/>
        <end position="48"/>
    </location>
</feature>
<feature type="repeat" description="NHL" evidence="2">
    <location>
        <begin position="193"/>
        <end position="238"/>
    </location>
</feature>
<keyword evidence="4" id="KW-1185">Reference proteome</keyword>
<feature type="compositionally biased region" description="Low complexity" evidence="3">
    <location>
        <begin position="28"/>
        <end position="42"/>
    </location>
</feature>
<protein>
    <submittedName>
        <fullName evidence="5">Tripartite motif-containing protein 3</fullName>
    </submittedName>
</protein>
<keyword evidence="1" id="KW-0677">Repeat</keyword>
<dbReference type="OrthoDB" id="10039644at2759"/>
<dbReference type="PANTHER" id="PTHR24104:SF25">
    <property type="entry name" value="PROTEIN LIN-41"/>
    <property type="match status" value="1"/>
</dbReference>
<dbReference type="OMA" id="GKFIRHI"/>
<dbReference type="InParanoid" id="A0A1S3ISU9"/>
<dbReference type="PANTHER" id="PTHR24104">
    <property type="entry name" value="E3 UBIQUITIN-PROTEIN LIGASE NHLRC1-RELATED"/>
    <property type="match status" value="1"/>
</dbReference>
<dbReference type="Proteomes" id="UP000085678">
    <property type="component" value="Unplaced"/>
</dbReference>
<evidence type="ECO:0000256" key="1">
    <source>
        <dbReference type="ARBA" id="ARBA00022737"/>
    </source>
</evidence>
<proteinExistence type="predicted"/>
<dbReference type="InterPro" id="IPR050952">
    <property type="entry name" value="TRIM-NHL_E3_ligases"/>
</dbReference>
<feature type="repeat" description="NHL" evidence="2">
    <location>
        <begin position="69"/>
        <end position="95"/>
    </location>
</feature>
<feature type="repeat" description="NHL" evidence="2">
    <location>
        <begin position="290"/>
        <end position="333"/>
    </location>
</feature>
<evidence type="ECO:0000313" key="4">
    <source>
        <dbReference type="Proteomes" id="UP000085678"/>
    </source>
</evidence>
<dbReference type="Gene3D" id="2.120.10.30">
    <property type="entry name" value="TolB, C-terminal domain"/>
    <property type="match status" value="2"/>
</dbReference>
<accession>A0A1S3ISU9</accession>
<dbReference type="CDD" id="cd05819">
    <property type="entry name" value="NHL"/>
    <property type="match status" value="1"/>
</dbReference>
<dbReference type="KEGG" id="lak:106166548"/>
<name>A0A1S3ISU9_LINAN</name>
<gene>
    <name evidence="5" type="primary">LOC106166548</name>
</gene>
<dbReference type="GO" id="GO:0043161">
    <property type="term" value="P:proteasome-mediated ubiquitin-dependent protein catabolic process"/>
    <property type="evidence" value="ECO:0007669"/>
    <property type="project" value="TreeGrafter"/>
</dbReference>
<reference evidence="5" key="1">
    <citation type="submission" date="2025-08" db="UniProtKB">
        <authorList>
            <consortium name="RefSeq"/>
        </authorList>
    </citation>
    <scope>IDENTIFICATION</scope>
    <source>
        <tissue evidence="5">Gonads</tissue>
    </source>
</reference>
<dbReference type="InterPro" id="IPR001258">
    <property type="entry name" value="NHL_repeat"/>
</dbReference>
<dbReference type="RefSeq" id="XP_013400604.1">
    <property type="nucleotide sequence ID" value="XM_013545150.1"/>
</dbReference>
<dbReference type="AlphaFoldDB" id="A0A1S3ISU9"/>
<evidence type="ECO:0000256" key="2">
    <source>
        <dbReference type="PROSITE-ProRule" id="PRU00504"/>
    </source>
</evidence>
<dbReference type="GO" id="GO:0061630">
    <property type="term" value="F:ubiquitin protein ligase activity"/>
    <property type="evidence" value="ECO:0007669"/>
    <property type="project" value="TreeGrafter"/>
</dbReference>
<dbReference type="GO" id="GO:0008270">
    <property type="term" value="F:zinc ion binding"/>
    <property type="evidence" value="ECO:0007669"/>
    <property type="project" value="UniProtKB-KW"/>
</dbReference>
<dbReference type="SUPFAM" id="SSF101898">
    <property type="entry name" value="NHL repeat"/>
    <property type="match status" value="1"/>
</dbReference>
<organism evidence="4 5">
    <name type="scientific">Lingula anatina</name>
    <name type="common">Brachiopod</name>
    <name type="synonym">Lingula unguis</name>
    <dbReference type="NCBI Taxonomy" id="7574"/>
    <lineage>
        <taxon>Eukaryota</taxon>
        <taxon>Metazoa</taxon>
        <taxon>Spiralia</taxon>
        <taxon>Lophotrochozoa</taxon>
        <taxon>Brachiopoda</taxon>
        <taxon>Linguliformea</taxon>
        <taxon>Lingulata</taxon>
        <taxon>Lingulida</taxon>
        <taxon>Linguloidea</taxon>
        <taxon>Lingulidae</taxon>
        <taxon>Lingula</taxon>
    </lineage>
</organism>
<dbReference type="InterPro" id="IPR011042">
    <property type="entry name" value="6-blade_b-propeller_TolB-like"/>
</dbReference>
<sequence length="377" mass="41443">MAVPERDIDFIATYSAGWRKPRSKPSSRYHSSSEYPPSLTSSAGTTRKKRHVLEFKASSELDQSEVKLTGVTVSPNGDIAVVDSGNKTVKLFTEKGKYKREFGQDVQFEEKPLGLHQSANGVGSDDDPDNVFDSEVDSDRGFSNTIGGSSNTIRCKVPGSLLRGPWDIATLQDGDFAVTDIKESCLKIFTPEGHFVRRLGQGNLAYPRGVAMDKRGCFVVTDCPPTRGQQRIRVFTPDGQCVKVLPARKGMTLPFARPMYLTTESHNARTIVSDMWSNTIQVLNSTGHEAFRYGGFGNGEEQLMAPHGICSDGLGRIFIADHLNHRICMVKLDEQEGTFLNYLATKSDGLRLPTALAFSPTTGHLVVTELEGMVKIF</sequence>
<evidence type="ECO:0000313" key="5">
    <source>
        <dbReference type="RefSeq" id="XP_013400604.1"/>
    </source>
</evidence>
<dbReference type="PROSITE" id="PS51125">
    <property type="entry name" value="NHL"/>
    <property type="match status" value="3"/>
</dbReference>
<evidence type="ECO:0000256" key="3">
    <source>
        <dbReference type="SAM" id="MobiDB-lite"/>
    </source>
</evidence>
<dbReference type="GO" id="GO:0000209">
    <property type="term" value="P:protein polyubiquitination"/>
    <property type="evidence" value="ECO:0007669"/>
    <property type="project" value="TreeGrafter"/>
</dbReference>
<dbReference type="GeneID" id="106166548"/>